<feature type="transmembrane region" description="Helical" evidence="1">
    <location>
        <begin position="23"/>
        <end position="42"/>
    </location>
</feature>
<name>A0A645CYF0_9ZZZZ</name>
<keyword evidence="1" id="KW-1133">Transmembrane helix</keyword>
<evidence type="ECO:0000313" key="2">
    <source>
        <dbReference type="EMBL" id="MPM81878.1"/>
    </source>
</evidence>
<comment type="caution">
    <text evidence="2">The sequence shown here is derived from an EMBL/GenBank/DDBJ whole genome shotgun (WGS) entry which is preliminary data.</text>
</comment>
<protein>
    <submittedName>
        <fullName evidence="2">Uncharacterized protein</fullName>
    </submittedName>
</protein>
<reference evidence="2" key="1">
    <citation type="submission" date="2019-08" db="EMBL/GenBank/DDBJ databases">
        <authorList>
            <person name="Kucharzyk K."/>
            <person name="Murdoch R.W."/>
            <person name="Higgins S."/>
            <person name="Loffler F."/>
        </authorList>
    </citation>
    <scope>NUCLEOTIDE SEQUENCE</scope>
</reference>
<sequence>MPISPTILEEPSESEWKPSAERLVLFIILPISIFSIATRTFANSIISKTFLTLSKLLDAITSTSLFSINKILFKTTYNIYMQLFKICSQLITKYKYIIP</sequence>
<gene>
    <name evidence="2" type="ORF">SDC9_128935</name>
</gene>
<keyword evidence="1" id="KW-0812">Transmembrane</keyword>
<proteinExistence type="predicted"/>
<keyword evidence="1" id="KW-0472">Membrane</keyword>
<organism evidence="2">
    <name type="scientific">bioreactor metagenome</name>
    <dbReference type="NCBI Taxonomy" id="1076179"/>
    <lineage>
        <taxon>unclassified sequences</taxon>
        <taxon>metagenomes</taxon>
        <taxon>ecological metagenomes</taxon>
    </lineage>
</organism>
<dbReference type="EMBL" id="VSSQ01031103">
    <property type="protein sequence ID" value="MPM81878.1"/>
    <property type="molecule type" value="Genomic_DNA"/>
</dbReference>
<dbReference type="AlphaFoldDB" id="A0A645CYF0"/>
<evidence type="ECO:0000256" key="1">
    <source>
        <dbReference type="SAM" id="Phobius"/>
    </source>
</evidence>
<accession>A0A645CYF0</accession>